<evidence type="ECO:0000313" key="3">
    <source>
        <dbReference type="Proteomes" id="UP001176021"/>
    </source>
</evidence>
<accession>A0ABT8QM36</accession>
<name>A0ABT8QM36_9FIRM</name>
<dbReference type="Pfam" id="PF02613">
    <property type="entry name" value="Nitrate_red_del"/>
    <property type="match status" value="1"/>
</dbReference>
<dbReference type="PANTHER" id="PTHR34227">
    <property type="entry name" value="CHAPERONE PROTEIN YCDY"/>
    <property type="match status" value="1"/>
</dbReference>
<dbReference type="EMBL" id="JAMJEV010000004">
    <property type="protein sequence ID" value="MDO0822402.1"/>
    <property type="molecule type" value="Genomic_DNA"/>
</dbReference>
<evidence type="ECO:0000256" key="1">
    <source>
        <dbReference type="ARBA" id="ARBA00023186"/>
    </source>
</evidence>
<comment type="caution">
    <text evidence="2">The sequence shown here is derived from an EMBL/GenBank/DDBJ whole genome shotgun (WGS) entry which is preliminary data.</text>
</comment>
<dbReference type="InterPro" id="IPR036411">
    <property type="entry name" value="TorD-like_sf"/>
</dbReference>
<dbReference type="SUPFAM" id="SSF89155">
    <property type="entry name" value="TorD-like"/>
    <property type="match status" value="1"/>
</dbReference>
<reference evidence="2" key="1">
    <citation type="submission" date="2022-05" db="EMBL/GenBank/DDBJ databases">
        <title>Expanded diversity of anoxic marine methylotrophy in a Black Sea sulfate reducing microorganism.</title>
        <authorList>
            <person name="Fischer P.Q."/>
            <person name="Stams A.J.M."/>
            <person name="Villanueva L."/>
            <person name="Sousa D.Z."/>
        </authorList>
    </citation>
    <scope>NUCLEOTIDE SEQUENCE</scope>
    <source>
        <strain evidence="2">P130</strain>
    </source>
</reference>
<protein>
    <submittedName>
        <fullName evidence="2">Molecular chaperone TorD family protein</fullName>
    </submittedName>
</protein>
<dbReference type="InterPro" id="IPR020945">
    <property type="entry name" value="DMSO/NO3_reduct_chaperone"/>
</dbReference>
<dbReference type="RefSeq" id="WP_301998823.1">
    <property type="nucleotide sequence ID" value="NZ_JAMJEV010000004.1"/>
</dbReference>
<dbReference type="InterPro" id="IPR050289">
    <property type="entry name" value="TorD/DmsD_chaperones"/>
</dbReference>
<organism evidence="2 3">
    <name type="scientific">Desulfosporosinus nitroreducens</name>
    <dbReference type="NCBI Taxonomy" id="2018668"/>
    <lineage>
        <taxon>Bacteria</taxon>
        <taxon>Bacillati</taxon>
        <taxon>Bacillota</taxon>
        <taxon>Clostridia</taxon>
        <taxon>Eubacteriales</taxon>
        <taxon>Desulfitobacteriaceae</taxon>
        <taxon>Desulfosporosinus</taxon>
    </lineage>
</organism>
<dbReference type="Gene3D" id="1.10.3480.10">
    <property type="entry name" value="TorD-like"/>
    <property type="match status" value="1"/>
</dbReference>
<dbReference type="PANTHER" id="PTHR34227:SF1">
    <property type="entry name" value="DIMETHYL SULFOXIDE REDUCTASE CHAPERONE-RELATED"/>
    <property type="match status" value="1"/>
</dbReference>
<keyword evidence="1" id="KW-0143">Chaperone</keyword>
<evidence type="ECO:0000313" key="2">
    <source>
        <dbReference type="EMBL" id="MDO0822402.1"/>
    </source>
</evidence>
<dbReference type="Proteomes" id="UP001176021">
    <property type="component" value="Unassembled WGS sequence"/>
</dbReference>
<proteinExistence type="predicted"/>
<sequence>MNNTLEINQALQNLLMIYAEFFKFPEKDFFEEIKRGEIDEQVKTLSELAGCSISTCFMKEVNTYEQLTESYNVCFIGIEKPFAPPIESVYKQWTVDESYQVSFRQQRGYLMGDSAHHVRHILKAFNLEIPIEYDLMPDHLTIILEVLAYLIGQGFLGA</sequence>
<keyword evidence="3" id="KW-1185">Reference proteome</keyword>
<gene>
    <name evidence="2" type="ORF">M8H41_05975</name>
</gene>